<dbReference type="PANTHER" id="PTHR21198:SF3">
    <property type="entry name" value="GLUTAMATE RACEMASE"/>
    <property type="match status" value="1"/>
</dbReference>
<evidence type="ECO:0000256" key="7">
    <source>
        <dbReference type="HAMAP-Rule" id="MF_00258"/>
    </source>
</evidence>
<dbReference type="InterPro" id="IPR004391">
    <property type="entry name" value="Glu_race"/>
</dbReference>
<evidence type="ECO:0000313" key="8">
    <source>
        <dbReference type="EMBL" id="MFC6274494.1"/>
    </source>
</evidence>
<dbReference type="EC" id="5.1.1.3" evidence="2 7"/>
<comment type="catalytic activity">
    <reaction evidence="1 7">
        <text>L-glutamate = D-glutamate</text>
        <dbReference type="Rhea" id="RHEA:12813"/>
        <dbReference type="ChEBI" id="CHEBI:29985"/>
        <dbReference type="ChEBI" id="CHEBI:29986"/>
        <dbReference type="EC" id="5.1.1.3"/>
    </reaction>
</comment>
<evidence type="ECO:0000256" key="3">
    <source>
        <dbReference type="ARBA" id="ARBA00022960"/>
    </source>
</evidence>
<dbReference type="PROSITE" id="PS00924">
    <property type="entry name" value="ASP_GLU_RACEMASE_2"/>
    <property type="match status" value="1"/>
</dbReference>
<feature type="active site" description="Proton donor/acceptor" evidence="7">
    <location>
        <position position="73"/>
    </location>
</feature>
<keyword evidence="9" id="KW-1185">Reference proteome</keyword>
<dbReference type="NCBIfam" id="TIGR00067">
    <property type="entry name" value="glut_race"/>
    <property type="match status" value="1"/>
</dbReference>
<comment type="similarity">
    <text evidence="7">Belongs to the aspartate/glutamate racemases family.</text>
</comment>
<evidence type="ECO:0000313" key="9">
    <source>
        <dbReference type="Proteomes" id="UP001596191"/>
    </source>
</evidence>
<dbReference type="EMBL" id="JBHSSJ010000002">
    <property type="protein sequence ID" value="MFC6274494.1"/>
    <property type="molecule type" value="Genomic_DNA"/>
</dbReference>
<dbReference type="Pfam" id="PF01177">
    <property type="entry name" value="Asp_Glu_race"/>
    <property type="match status" value="1"/>
</dbReference>
<comment type="pathway">
    <text evidence="7">Cell wall biogenesis; peptidoglycan biosynthesis.</text>
</comment>
<dbReference type="GO" id="GO:0008881">
    <property type="term" value="F:glutamate racemase activity"/>
    <property type="evidence" value="ECO:0007669"/>
    <property type="project" value="UniProtKB-EC"/>
</dbReference>
<dbReference type="InterPro" id="IPR018187">
    <property type="entry name" value="Asp/Glu_racemase_AS_1"/>
</dbReference>
<dbReference type="InterPro" id="IPR033134">
    <property type="entry name" value="Asp/Glu_racemase_AS_2"/>
</dbReference>
<dbReference type="RefSeq" id="WP_225417563.1">
    <property type="nucleotide sequence ID" value="NZ_JBHSSJ010000002.1"/>
</dbReference>
<protein>
    <recommendedName>
        <fullName evidence="2 7">Glutamate racemase</fullName>
        <ecNumber evidence="2 7">5.1.1.3</ecNumber>
    </recommendedName>
</protein>
<dbReference type="SUPFAM" id="SSF53681">
    <property type="entry name" value="Aspartate/glutamate racemase"/>
    <property type="match status" value="2"/>
</dbReference>
<accession>A0ABW1TMI5</accession>
<dbReference type="Gene3D" id="3.40.50.1860">
    <property type="match status" value="2"/>
</dbReference>
<evidence type="ECO:0000256" key="6">
    <source>
        <dbReference type="ARBA" id="ARBA00023316"/>
    </source>
</evidence>
<evidence type="ECO:0000256" key="1">
    <source>
        <dbReference type="ARBA" id="ARBA00001602"/>
    </source>
</evidence>
<dbReference type="PROSITE" id="PS00923">
    <property type="entry name" value="ASP_GLU_RACEMASE_1"/>
    <property type="match status" value="1"/>
</dbReference>
<dbReference type="HAMAP" id="MF_00258">
    <property type="entry name" value="Glu_racemase"/>
    <property type="match status" value="1"/>
</dbReference>
<dbReference type="InterPro" id="IPR001920">
    <property type="entry name" value="Asp/Glu_race"/>
</dbReference>
<feature type="binding site" evidence="7">
    <location>
        <begin position="10"/>
        <end position="11"/>
    </location>
    <ligand>
        <name>substrate</name>
    </ligand>
</feature>
<proteinExistence type="inferred from homology"/>
<keyword evidence="6 7" id="KW-0961">Cell wall biogenesis/degradation</keyword>
<reference evidence="9" key="1">
    <citation type="journal article" date="2019" name="Int. J. Syst. Evol. Microbiol.">
        <title>The Global Catalogue of Microorganisms (GCM) 10K type strain sequencing project: providing services to taxonomists for standard genome sequencing and annotation.</title>
        <authorList>
            <consortium name="The Broad Institute Genomics Platform"/>
            <consortium name="The Broad Institute Genome Sequencing Center for Infectious Disease"/>
            <person name="Wu L."/>
            <person name="Ma J."/>
        </authorList>
    </citation>
    <scope>NUCLEOTIDE SEQUENCE [LARGE SCALE GENOMIC DNA]</scope>
    <source>
        <strain evidence="9">CCM 8907</strain>
    </source>
</reference>
<keyword evidence="5 7" id="KW-0413">Isomerase</keyword>
<gene>
    <name evidence="7 8" type="primary">murI</name>
    <name evidence="8" type="ORF">ACFQET_03085</name>
</gene>
<dbReference type="InterPro" id="IPR015942">
    <property type="entry name" value="Asp/Glu/hydantoin_racemase"/>
</dbReference>
<feature type="binding site" evidence="7">
    <location>
        <begin position="42"/>
        <end position="43"/>
    </location>
    <ligand>
        <name>substrate</name>
    </ligand>
</feature>
<feature type="active site" description="Proton donor/acceptor" evidence="7">
    <location>
        <position position="184"/>
    </location>
</feature>
<evidence type="ECO:0000256" key="5">
    <source>
        <dbReference type="ARBA" id="ARBA00023235"/>
    </source>
</evidence>
<sequence length="263" mass="28400">MDKRPIGFMDSGIGGLTVFDQVFKKLPNEDYIYIGDQKNLPYGEKSSELVCQLTTRIAKYEETLGIKMMVIGCNTATAASLDYLQKELTIPVIGVIDAGAELGVETTKNHKIAVIATNGTVKSGRYERKIKELLPDAEVISKGLPDFVTLVEGGHAKDADTPAKVADALSSFDGTGVDTMIMGCTHFPIIRDSIQKAVGPDVTLVDPGVGAAKAVDKYLGDNDMYNDQDKGTQKFLSTGDEKAFEEHASTFLSYPITVSHIDL</sequence>
<dbReference type="PANTHER" id="PTHR21198">
    <property type="entry name" value="GLUTAMATE RACEMASE"/>
    <property type="match status" value="1"/>
</dbReference>
<name>A0ABW1TMI5_9LACO</name>
<feature type="binding site" evidence="7">
    <location>
        <begin position="74"/>
        <end position="75"/>
    </location>
    <ligand>
        <name>substrate</name>
    </ligand>
</feature>
<comment type="function">
    <text evidence="7">Provides the (R)-glutamate required for cell wall biosynthesis.</text>
</comment>
<evidence type="ECO:0000256" key="2">
    <source>
        <dbReference type="ARBA" id="ARBA00013090"/>
    </source>
</evidence>
<organism evidence="8 9">
    <name type="scientific">Levilactobacillus tangyuanensis</name>
    <dbReference type="NCBI Taxonomy" id="2486021"/>
    <lineage>
        <taxon>Bacteria</taxon>
        <taxon>Bacillati</taxon>
        <taxon>Bacillota</taxon>
        <taxon>Bacilli</taxon>
        <taxon>Lactobacillales</taxon>
        <taxon>Lactobacillaceae</taxon>
        <taxon>Levilactobacillus</taxon>
    </lineage>
</organism>
<feature type="binding site" evidence="7">
    <location>
        <begin position="185"/>
        <end position="186"/>
    </location>
    <ligand>
        <name>substrate</name>
    </ligand>
</feature>
<comment type="caution">
    <text evidence="8">The sequence shown here is derived from an EMBL/GenBank/DDBJ whole genome shotgun (WGS) entry which is preliminary data.</text>
</comment>
<keyword evidence="3 7" id="KW-0133">Cell shape</keyword>
<evidence type="ECO:0000256" key="4">
    <source>
        <dbReference type="ARBA" id="ARBA00022984"/>
    </source>
</evidence>
<dbReference type="Proteomes" id="UP001596191">
    <property type="component" value="Unassembled WGS sequence"/>
</dbReference>
<keyword evidence="4 7" id="KW-0573">Peptidoglycan synthesis</keyword>